<comment type="caution">
    <text evidence="2">The sequence shown here is derived from an EMBL/GenBank/DDBJ whole genome shotgun (WGS) entry which is preliminary data.</text>
</comment>
<dbReference type="SMART" id="SM00450">
    <property type="entry name" value="RHOD"/>
    <property type="match status" value="1"/>
</dbReference>
<dbReference type="PROSITE" id="PS50206">
    <property type="entry name" value="RHODANESE_3"/>
    <property type="match status" value="1"/>
</dbReference>
<dbReference type="PANTHER" id="PTHR45431">
    <property type="entry name" value="RHODANESE-LIKE DOMAIN-CONTAINING PROTEIN 15, CHLOROPLASTIC"/>
    <property type="match status" value="1"/>
</dbReference>
<dbReference type="InterPro" id="IPR001763">
    <property type="entry name" value="Rhodanese-like_dom"/>
</dbReference>
<evidence type="ECO:0000313" key="2">
    <source>
        <dbReference type="EMBL" id="EJX10345.1"/>
    </source>
</evidence>
<name>J9H7T7_9ZZZZ</name>
<organism evidence="2">
    <name type="scientific">gut metagenome</name>
    <dbReference type="NCBI Taxonomy" id="749906"/>
    <lineage>
        <taxon>unclassified sequences</taxon>
        <taxon>metagenomes</taxon>
        <taxon>organismal metagenomes</taxon>
    </lineage>
</organism>
<protein>
    <submittedName>
        <fullName evidence="2">Secreted protein containing Rhodanese-like domain protein</fullName>
    </submittedName>
</protein>
<dbReference type="CDD" id="cd00158">
    <property type="entry name" value="RHOD"/>
    <property type="match status" value="1"/>
</dbReference>
<dbReference type="InterPro" id="IPR036873">
    <property type="entry name" value="Rhodanese-like_dom_sf"/>
</dbReference>
<sequence length="129" mass="14296">MKTFFLTLLSTCLLVCPSCSTNDGIPVLSPASFAQALEADSAAVVLDVRTPEEYAEGHVHGAINLDWRNSAAFDKGVEQLDKRPTYYLYCRSGRRSHEAATHLRKQGFQVVDLKGGFMQWTADSFPVVR</sequence>
<dbReference type="InterPro" id="IPR052367">
    <property type="entry name" value="Thiosulfate_ST/Rhodanese-like"/>
</dbReference>
<proteinExistence type="predicted"/>
<dbReference type="AlphaFoldDB" id="J9H7T7"/>
<feature type="domain" description="Rhodanese" evidence="1">
    <location>
        <begin position="39"/>
        <end position="129"/>
    </location>
</feature>
<evidence type="ECO:0000259" key="1">
    <source>
        <dbReference type="PROSITE" id="PS50206"/>
    </source>
</evidence>
<dbReference type="Pfam" id="PF00581">
    <property type="entry name" value="Rhodanese"/>
    <property type="match status" value="1"/>
</dbReference>
<dbReference type="Gene3D" id="3.40.250.10">
    <property type="entry name" value="Rhodanese-like domain"/>
    <property type="match status" value="1"/>
</dbReference>
<gene>
    <name evidence="2" type="ORF">EVA_01464</name>
</gene>
<accession>J9H7T7</accession>
<dbReference type="SUPFAM" id="SSF52821">
    <property type="entry name" value="Rhodanese/Cell cycle control phosphatase"/>
    <property type="match status" value="1"/>
</dbReference>
<dbReference type="PANTHER" id="PTHR45431:SF3">
    <property type="entry name" value="RHODANESE-LIKE DOMAIN-CONTAINING PROTEIN 15, CHLOROPLASTIC"/>
    <property type="match status" value="1"/>
</dbReference>
<reference evidence="2" key="1">
    <citation type="journal article" date="2012" name="PLoS ONE">
        <title>Gene sets for utilization of primary and secondary nutrition supplies in the distal gut of endangered iberian lynx.</title>
        <authorList>
            <person name="Alcaide M."/>
            <person name="Messina E."/>
            <person name="Richter M."/>
            <person name="Bargiela R."/>
            <person name="Peplies J."/>
            <person name="Huws S.A."/>
            <person name="Newbold C.J."/>
            <person name="Golyshin P.N."/>
            <person name="Simon M.A."/>
            <person name="Lopez G."/>
            <person name="Yakimov M.M."/>
            <person name="Ferrer M."/>
        </authorList>
    </citation>
    <scope>NUCLEOTIDE SEQUENCE</scope>
</reference>
<dbReference type="EMBL" id="AMCI01000205">
    <property type="protein sequence ID" value="EJX10345.1"/>
    <property type="molecule type" value="Genomic_DNA"/>
</dbReference>